<reference evidence="1" key="1">
    <citation type="submission" date="2016-09" db="EMBL/GenBank/DDBJ databases">
        <authorList>
            <person name="Hebert L."/>
            <person name="Moumen B."/>
        </authorList>
    </citation>
    <scope>NUCLEOTIDE SEQUENCE [LARGE SCALE GENOMIC DNA]</scope>
    <source>
        <strain evidence="1">OVI</strain>
    </source>
</reference>
<proteinExistence type="predicted"/>
<organism evidence="1 2">
    <name type="scientific">Trypanosoma equiperdum</name>
    <dbReference type="NCBI Taxonomy" id="5694"/>
    <lineage>
        <taxon>Eukaryota</taxon>
        <taxon>Discoba</taxon>
        <taxon>Euglenozoa</taxon>
        <taxon>Kinetoplastea</taxon>
        <taxon>Metakinetoplastina</taxon>
        <taxon>Trypanosomatida</taxon>
        <taxon>Trypanosomatidae</taxon>
        <taxon>Trypanosoma</taxon>
    </lineage>
</organism>
<dbReference type="Proteomes" id="UP000195570">
    <property type="component" value="Unassembled WGS sequence"/>
</dbReference>
<name>A0A1G4IJT1_TRYEQ</name>
<dbReference type="AlphaFoldDB" id="A0A1G4IJT1"/>
<keyword evidence="2" id="KW-1185">Reference proteome</keyword>
<dbReference type="EMBL" id="CZPT02001910">
    <property type="protein sequence ID" value="SCU72801.1"/>
    <property type="molecule type" value="Genomic_DNA"/>
</dbReference>
<accession>A0A1G4IJT1</accession>
<dbReference type="RefSeq" id="XP_067083261.1">
    <property type="nucleotide sequence ID" value="XM_067227160.1"/>
</dbReference>
<comment type="caution">
    <text evidence="1">The sequence shown here is derived from an EMBL/GenBank/DDBJ whole genome shotgun (WGS) entry which is preliminary data.</text>
</comment>
<protein>
    <submittedName>
        <fullName evidence="1">Uncharacterized protein</fullName>
    </submittedName>
</protein>
<sequence length="826" mass="90584">MMDAQTSSLRIDVSDCVPVSEYSTGSPDSVGWSPHNILHVATQFAVFLHANELTAADAIIRPVYLPRADDASPMCISGAKWALGLTSDNMYPSTCRLCVLTTRDLFIYRVVRYGNGRVRTSAALCIIPSQRPAQTQIGETSPDFKKSVKRRGRDGLELLLRGDIDEDCGSDDGGGEPVRRWGNKTFDVIGECIIGYEWFPRDLLVVVTFRSIYIVDEPNKANSVDEGKESQQQTEYLPPPSYRFTGNPEASLRPSCAARVVGANAESMRLVVASPLFLRVFSISVEGGVNLLCCVQIPLLGGVPASLCCVQASEERPDIRVLVSVPLRVIHGNIIMSGAVGEPHNRGEGFRGGSCVAVTAEQTAEWQLVNVWGCESGFGDDITVSRFVTISLGSFALRGSDFTTPSSVAGGGPFVVLGVCRRRLVGFFGKSCINLIQCSRMDCFVPPDEEGTELTGLAFHPSCTLAVVALQTASRRHPPFQLFPCPVERSGGFLERLLYFQEGFASVFDVEQSQARGVHGPALAGRVSALNNLQCRQTSTSYFMWEKLLPRSALSGNFLQGDGLRQYGSCRLPLISCPALLDSSDTSPGLLAALRMTYLNLRCEYGIELFLRFPETNALWRQTLIRLQRLSVDSYVITELILANAIQLLADKVSYSGFRRDGFQKYALPNDEYSLSLAYAAALQFIRLYHQMCEEKEADEMWSHSGEFKKQLNKFMACLEREGGGNGISNKGQPEPDPRFPCSVCGEVEKNRLSLSLFSRNQNVPKEGEQTTSDCSEGHHITAFSGRNFATLCFLSQDEVLSQCHACSVFDYAVGPYCGVCEGLMA</sequence>
<dbReference type="GeneID" id="92378325"/>
<evidence type="ECO:0000313" key="1">
    <source>
        <dbReference type="EMBL" id="SCU72801.1"/>
    </source>
</evidence>
<gene>
    <name evidence="1" type="ORF">TEOVI_000438500</name>
</gene>
<evidence type="ECO:0000313" key="2">
    <source>
        <dbReference type="Proteomes" id="UP000195570"/>
    </source>
</evidence>
<dbReference type="VEuPathDB" id="TriTrypDB:TEOVI_000438500"/>